<evidence type="ECO:0000313" key="4">
    <source>
        <dbReference type="Proteomes" id="UP000029964"/>
    </source>
</evidence>
<dbReference type="OrthoDB" id="3219396at2759"/>
<name>A0A086T3Q3_HAPC1</name>
<dbReference type="STRING" id="857340.A0A086T3Q3"/>
<sequence>MNPAGDEQLIAQARRLSLDAPRRSSSPTPAVGHGDERVRVGNGAAAVGVAADARPPASEHNIEADGVDQGCSPSRHPSPPPTVDDESHNLEGLPAEILFRILEFLDVSDLLATSRTSHQLRSIALTPLLHVYRLRRVRFLLPPLLSNPTRPSLADLISRSIFLTRTSEVSRRLGRSLVSVRLARRLASRPPVEVLVERAVLPKECVPGMAPVHVAPSIVQRRRAIERERIKDGLRRWVEGKWRGEVREREESQRRWEEMRGVGRVWRLRKFWERVAWGEAD</sequence>
<gene>
    <name evidence="3" type="ORF">ACRE_052450</name>
</gene>
<proteinExistence type="predicted"/>
<dbReference type="InterPro" id="IPR001810">
    <property type="entry name" value="F-box_dom"/>
</dbReference>
<evidence type="ECO:0000256" key="1">
    <source>
        <dbReference type="SAM" id="MobiDB-lite"/>
    </source>
</evidence>
<dbReference type="CDD" id="cd09917">
    <property type="entry name" value="F-box_SF"/>
    <property type="match status" value="1"/>
</dbReference>
<dbReference type="HOGENOM" id="CLU_064129_1_0_1"/>
<reference evidence="4" key="1">
    <citation type="journal article" date="2014" name="Genome Announc.">
        <title>Genome sequence and annotation of Acremonium chrysogenum, producer of the beta-lactam antibiotic cephalosporin C.</title>
        <authorList>
            <person name="Terfehr D."/>
            <person name="Dahlmann T.A."/>
            <person name="Specht T."/>
            <person name="Zadra I."/>
            <person name="Kuernsteiner H."/>
            <person name="Kueck U."/>
        </authorList>
    </citation>
    <scope>NUCLEOTIDE SEQUENCE [LARGE SCALE GENOMIC DNA]</scope>
    <source>
        <strain evidence="4">ATCC 11550 / CBS 779.69 / DSM 880 / IAM 14645 / JCM 23072 / IMI 49137</strain>
    </source>
</reference>
<dbReference type="EMBL" id="JPKY01000057">
    <property type="protein sequence ID" value="KFH43985.1"/>
    <property type="molecule type" value="Genomic_DNA"/>
</dbReference>
<dbReference type="Pfam" id="PF12937">
    <property type="entry name" value="F-box-like"/>
    <property type="match status" value="1"/>
</dbReference>
<accession>A0A086T3Q3</accession>
<dbReference type="PROSITE" id="PS50181">
    <property type="entry name" value="FBOX"/>
    <property type="match status" value="1"/>
</dbReference>
<dbReference type="Proteomes" id="UP000029964">
    <property type="component" value="Unassembled WGS sequence"/>
</dbReference>
<dbReference type="SMART" id="SM00256">
    <property type="entry name" value="FBOX"/>
    <property type="match status" value="1"/>
</dbReference>
<feature type="region of interest" description="Disordered" evidence="1">
    <location>
        <begin position="15"/>
        <end position="36"/>
    </location>
</feature>
<organism evidence="3 4">
    <name type="scientific">Hapsidospora chrysogenum (strain ATCC 11550 / CBS 779.69 / DSM 880 / IAM 14645 / JCM 23072 / IMI 49137)</name>
    <name type="common">Acremonium chrysogenum</name>
    <dbReference type="NCBI Taxonomy" id="857340"/>
    <lineage>
        <taxon>Eukaryota</taxon>
        <taxon>Fungi</taxon>
        <taxon>Dikarya</taxon>
        <taxon>Ascomycota</taxon>
        <taxon>Pezizomycotina</taxon>
        <taxon>Sordariomycetes</taxon>
        <taxon>Hypocreomycetidae</taxon>
        <taxon>Hypocreales</taxon>
        <taxon>Bionectriaceae</taxon>
        <taxon>Hapsidospora</taxon>
    </lineage>
</organism>
<protein>
    <recommendedName>
        <fullName evidence="2">F-box domain-containing protein</fullName>
    </recommendedName>
</protein>
<dbReference type="Gene3D" id="6.10.140.2040">
    <property type="match status" value="1"/>
</dbReference>
<feature type="region of interest" description="Disordered" evidence="1">
    <location>
        <begin position="51"/>
        <end position="88"/>
    </location>
</feature>
<dbReference type="SUPFAM" id="SSF81383">
    <property type="entry name" value="F-box domain"/>
    <property type="match status" value="1"/>
</dbReference>
<comment type="caution">
    <text evidence="3">The sequence shown here is derived from an EMBL/GenBank/DDBJ whole genome shotgun (WGS) entry which is preliminary data.</text>
</comment>
<evidence type="ECO:0000313" key="3">
    <source>
        <dbReference type="EMBL" id="KFH43985.1"/>
    </source>
</evidence>
<dbReference type="AlphaFoldDB" id="A0A086T3Q3"/>
<feature type="domain" description="F-box" evidence="2">
    <location>
        <begin position="87"/>
        <end position="135"/>
    </location>
</feature>
<evidence type="ECO:0000259" key="2">
    <source>
        <dbReference type="PROSITE" id="PS50181"/>
    </source>
</evidence>
<dbReference type="InterPro" id="IPR036047">
    <property type="entry name" value="F-box-like_dom_sf"/>
</dbReference>
<keyword evidence="4" id="KW-1185">Reference proteome</keyword>
<dbReference type="Gene3D" id="1.20.1280.50">
    <property type="match status" value="1"/>
</dbReference>